<dbReference type="SUPFAM" id="SSF110997">
    <property type="entry name" value="Sporulation related repeat"/>
    <property type="match status" value="1"/>
</dbReference>
<dbReference type="PROSITE" id="PS51724">
    <property type="entry name" value="SPOR"/>
    <property type="match status" value="1"/>
</dbReference>
<dbReference type="InterPro" id="IPR036680">
    <property type="entry name" value="SPOR-like_sf"/>
</dbReference>
<proteinExistence type="predicted"/>
<keyword evidence="2" id="KW-0472">Membrane</keyword>
<dbReference type="Pfam" id="PF05036">
    <property type="entry name" value="SPOR"/>
    <property type="match status" value="1"/>
</dbReference>
<accession>A0A381XBY7</accession>
<gene>
    <name evidence="4" type="ORF">METZ01_LOCUS115082</name>
</gene>
<organism evidence="4">
    <name type="scientific">marine metagenome</name>
    <dbReference type="NCBI Taxonomy" id="408172"/>
    <lineage>
        <taxon>unclassified sequences</taxon>
        <taxon>metagenomes</taxon>
        <taxon>ecological metagenomes</taxon>
    </lineage>
</organism>
<dbReference type="AlphaFoldDB" id="A0A381XBY7"/>
<dbReference type="InterPro" id="IPR052521">
    <property type="entry name" value="Cell_div_SPOR-domain"/>
</dbReference>
<evidence type="ECO:0000259" key="3">
    <source>
        <dbReference type="PROSITE" id="PS51724"/>
    </source>
</evidence>
<dbReference type="EMBL" id="UINC01014616">
    <property type="protein sequence ID" value="SVA62228.1"/>
    <property type="molecule type" value="Genomic_DNA"/>
</dbReference>
<feature type="transmembrane region" description="Helical" evidence="2">
    <location>
        <begin position="17"/>
        <end position="38"/>
    </location>
</feature>
<dbReference type="PANTHER" id="PTHR38687:SF1">
    <property type="entry name" value="CELL DIVISION PROTEIN DEDD"/>
    <property type="match status" value="1"/>
</dbReference>
<dbReference type="GO" id="GO:0042834">
    <property type="term" value="F:peptidoglycan binding"/>
    <property type="evidence" value="ECO:0007669"/>
    <property type="project" value="InterPro"/>
</dbReference>
<dbReference type="InterPro" id="IPR007730">
    <property type="entry name" value="SPOR-like_dom"/>
</dbReference>
<protein>
    <recommendedName>
        <fullName evidence="3">SPOR domain-containing protein</fullName>
    </recommendedName>
</protein>
<reference evidence="4" key="1">
    <citation type="submission" date="2018-05" db="EMBL/GenBank/DDBJ databases">
        <authorList>
            <person name="Lanie J.A."/>
            <person name="Ng W.-L."/>
            <person name="Kazmierczak K.M."/>
            <person name="Andrzejewski T.M."/>
            <person name="Davidsen T.M."/>
            <person name="Wayne K.J."/>
            <person name="Tettelin H."/>
            <person name="Glass J.I."/>
            <person name="Rusch D."/>
            <person name="Podicherti R."/>
            <person name="Tsui H.-C.T."/>
            <person name="Winkler M.E."/>
        </authorList>
    </citation>
    <scope>NUCLEOTIDE SEQUENCE</scope>
</reference>
<dbReference type="GO" id="GO:0030428">
    <property type="term" value="C:cell septum"/>
    <property type="evidence" value="ECO:0007669"/>
    <property type="project" value="TreeGrafter"/>
</dbReference>
<feature type="region of interest" description="Disordered" evidence="1">
    <location>
        <begin position="88"/>
        <end position="126"/>
    </location>
</feature>
<name>A0A381XBY7_9ZZZZ</name>
<dbReference type="GO" id="GO:0032506">
    <property type="term" value="P:cytokinetic process"/>
    <property type="evidence" value="ECO:0007669"/>
    <property type="project" value="TreeGrafter"/>
</dbReference>
<feature type="compositionally biased region" description="Basic and acidic residues" evidence="1">
    <location>
        <begin position="98"/>
        <end position="110"/>
    </location>
</feature>
<sequence>MSDNQSFYEIQLSTPHLVLAFLGATVVGVTVFWLGIVVGRGQTEPNGVDEWQAVVSAEDAAEEPYDFYDAVNEPTVQPQVPGESLVPVAEQEGPASEPRSESADPVDEKSAAVAVESPAGSTETDSLLPNGWIVQVRSTPVKTDADSLQSALAESGLPAFVVSTEVSGETYYRVRVGPYRSKEEADIIEVKLLARSDVDTTWVTEG</sequence>
<dbReference type="GO" id="GO:0032153">
    <property type="term" value="C:cell division site"/>
    <property type="evidence" value="ECO:0007669"/>
    <property type="project" value="TreeGrafter"/>
</dbReference>
<feature type="domain" description="SPOR" evidence="3">
    <location>
        <begin position="126"/>
        <end position="205"/>
    </location>
</feature>
<dbReference type="Gene3D" id="3.30.70.1070">
    <property type="entry name" value="Sporulation related repeat"/>
    <property type="match status" value="1"/>
</dbReference>
<evidence type="ECO:0000313" key="4">
    <source>
        <dbReference type="EMBL" id="SVA62228.1"/>
    </source>
</evidence>
<dbReference type="PANTHER" id="PTHR38687">
    <property type="entry name" value="CELL DIVISION PROTEIN DEDD-RELATED"/>
    <property type="match status" value="1"/>
</dbReference>
<evidence type="ECO:0000256" key="2">
    <source>
        <dbReference type="SAM" id="Phobius"/>
    </source>
</evidence>
<keyword evidence="2" id="KW-1133">Transmembrane helix</keyword>
<evidence type="ECO:0000256" key="1">
    <source>
        <dbReference type="SAM" id="MobiDB-lite"/>
    </source>
</evidence>
<keyword evidence="2" id="KW-0812">Transmembrane</keyword>